<evidence type="ECO:0000313" key="2">
    <source>
        <dbReference type="EMBL" id="EDV36952.1"/>
    </source>
</evidence>
<protein>
    <submittedName>
        <fullName evidence="2">Uncharacterized protein</fullName>
    </submittedName>
</protein>
<dbReference type="OrthoDB" id="7815025at2759"/>
<dbReference type="OMA" id="TDGCQLL"/>
<dbReference type="SMART" id="SM00697">
    <property type="entry name" value="DM8"/>
    <property type="match status" value="1"/>
</dbReference>
<dbReference type="PhylomeDB" id="B3MHW5"/>
<dbReference type="HOGENOM" id="CLU_1385477_0_0_1"/>
<feature type="signal peptide" evidence="1">
    <location>
        <begin position="1"/>
        <end position="26"/>
    </location>
</feature>
<evidence type="ECO:0000313" key="3">
    <source>
        <dbReference type="Proteomes" id="UP000007801"/>
    </source>
</evidence>
<reference evidence="2 3" key="1">
    <citation type="journal article" date="2007" name="Nature">
        <title>Evolution of genes and genomes on the Drosophila phylogeny.</title>
        <authorList>
            <consortium name="Drosophila 12 Genomes Consortium"/>
            <person name="Clark A.G."/>
            <person name="Eisen M.B."/>
            <person name="Smith D.R."/>
            <person name="Bergman C.M."/>
            <person name="Oliver B."/>
            <person name="Markow T.A."/>
            <person name="Kaufman T.C."/>
            <person name="Kellis M."/>
            <person name="Gelbart W."/>
            <person name="Iyer V.N."/>
            <person name="Pollard D.A."/>
            <person name="Sackton T.B."/>
            <person name="Larracuente A.M."/>
            <person name="Singh N.D."/>
            <person name="Abad J.P."/>
            <person name="Abt D.N."/>
            <person name="Adryan B."/>
            <person name="Aguade M."/>
            <person name="Akashi H."/>
            <person name="Anderson W.W."/>
            <person name="Aquadro C.F."/>
            <person name="Ardell D.H."/>
            <person name="Arguello R."/>
            <person name="Artieri C.G."/>
            <person name="Barbash D.A."/>
            <person name="Barker D."/>
            <person name="Barsanti P."/>
            <person name="Batterham P."/>
            <person name="Batzoglou S."/>
            <person name="Begun D."/>
            <person name="Bhutkar A."/>
            <person name="Blanco E."/>
            <person name="Bosak S.A."/>
            <person name="Bradley R.K."/>
            <person name="Brand A.D."/>
            <person name="Brent M.R."/>
            <person name="Brooks A.N."/>
            <person name="Brown R.H."/>
            <person name="Butlin R.K."/>
            <person name="Caggese C."/>
            <person name="Calvi B.R."/>
            <person name="Bernardo de Carvalho A."/>
            <person name="Caspi A."/>
            <person name="Castrezana S."/>
            <person name="Celniker S.E."/>
            <person name="Chang J.L."/>
            <person name="Chapple C."/>
            <person name="Chatterji S."/>
            <person name="Chinwalla A."/>
            <person name="Civetta A."/>
            <person name="Clifton S.W."/>
            <person name="Comeron J.M."/>
            <person name="Costello J.C."/>
            <person name="Coyne J.A."/>
            <person name="Daub J."/>
            <person name="David R.G."/>
            <person name="Delcher A.L."/>
            <person name="Delehaunty K."/>
            <person name="Do C.B."/>
            <person name="Ebling H."/>
            <person name="Edwards K."/>
            <person name="Eickbush T."/>
            <person name="Evans J.D."/>
            <person name="Filipski A."/>
            <person name="Findeiss S."/>
            <person name="Freyhult E."/>
            <person name="Fulton L."/>
            <person name="Fulton R."/>
            <person name="Garcia A.C."/>
            <person name="Gardiner A."/>
            <person name="Garfield D.A."/>
            <person name="Garvin B.E."/>
            <person name="Gibson G."/>
            <person name="Gilbert D."/>
            <person name="Gnerre S."/>
            <person name="Godfrey J."/>
            <person name="Good R."/>
            <person name="Gotea V."/>
            <person name="Gravely B."/>
            <person name="Greenberg A.J."/>
            <person name="Griffiths-Jones S."/>
            <person name="Gross S."/>
            <person name="Guigo R."/>
            <person name="Gustafson E.A."/>
            <person name="Haerty W."/>
            <person name="Hahn M.W."/>
            <person name="Halligan D.L."/>
            <person name="Halpern A.L."/>
            <person name="Halter G.M."/>
            <person name="Han M.V."/>
            <person name="Heger A."/>
            <person name="Hillier L."/>
            <person name="Hinrichs A.S."/>
            <person name="Holmes I."/>
            <person name="Hoskins R.A."/>
            <person name="Hubisz M.J."/>
            <person name="Hultmark D."/>
            <person name="Huntley M.A."/>
            <person name="Jaffe D.B."/>
            <person name="Jagadeeshan S."/>
            <person name="Jeck W.R."/>
            <person name="Johnson J."/>
            <person name="Jones C.D."/>
            <person name="Jordan W.C."/>
            <person name="Karpen G.H."/>
            <person name="Kataoka E."/>
            <person name="Keightley P.D."/>
            <person name="Kheradpour P."/>
            <person name="Kirkness E.F."/>
            <person name="Koerich L.B."/>
            <person name="Kristiansen K."/>
            <person name="Kudrna D."/>
            <person name="Kulathinal R.J."/>
            <person name="Kumar S."/>
            <person name="Kwok R."/>
            <person name="Lander E."/>
            <person name="Langley C.H."/>
            <person name="Lapoint R."/>
            <person name="Lazzaro B.P."/>
            <person name="Lee S.J."/>
            <person name="Levesque L."/>
            <person name="Li R."/>
            <person name="Lin C.F."/>
            <person name="Lin M.F."/>
            <person name="Lindblad-Toh K."/>
            <person name="Llopart A."/>
            <person name="Long M."/>
            <person name="Low L."/>
            <person name="Lozovsky E."/>
            <person name="Lu J."/>
            <person name="Luo M."/>
            <person name="Machado C.A."/>
            <person name="Makalowski W."/>
            <person name="Marzo M."/>
            <person name="Matsuda M."/>
            <person name="Matzkin L."/>
            <person name="McAllister B."/>
            <person name="McBride C.S."/>
            <person name="McKernan B."/>
            <person name="McKernan K."/>
            <person name="Mendez-Lago M."/>
            <person name="Minx P."/>
            <person name="Mollenhauer M.U."/>
            <person name="Montooth K."/>
            <person name="Mount S.M."/>
            <person name="Mu X."/>
            <person name="Myers E."/>
            <person name="Negre B."/>
            <person name="Newfeld S."/>
            <person name="Nielsen R."/>
            <person name="Noor M.A."/>
            <person name="O'Grady P."/>
            <person name="Pachter L."/>
            <person name="Papaceit M."/>
            <person name="Parisi M.J."/>
            <person name="Parisi M."/>
            <person name="Parts L."/>
            <person name="Pedersen J.S."/>
            <person name="Pesole G."/>
            <person name="Phillippy A.M."/>
            <person name="Ponting C.P."/>
            <person name="Pop M."/>
            <person name="Porcelli D."/>
            <person name="Powell J.R."/>
            <person name="Prohaska S."/>
            <person name="Pruitt K."/>
            <person name="Puig M."/>
            <person name="Quesneville H."/>
            <person name="Ram K.R."/>
            <person name="Rand D."/>
            <person name="Rasmussen M.D."/>
            <person name="Reed L.K."/>
            <person name="Reenan R."/>
            <person name="Reily A."/>
            <person name="Remington K.A."/>
            <person name="Rieger T.T."/>
            <person name="Ritchie M.G."/>
            <person name="Robin C."/>
            <person name="Rogers Y.H."/>
            <person name="Rohde C."/>
            <person name="Rozas J."/>
            <person name="Rubenfield M.J."/>
            <person name="Ruiz A."/>
            <person name="Russo S."/>
            <person name="Salzberg S.L."/>
            <person name="Sanchez-Gracia A."/>
            <person name="Saranga D.J."/>
            <person name="Sato H."/>
            <person name="Schaeffer S.W."/>
            <person name="Schatz M.C."/>
            <person name="Schlenke T."/>
            <person name="Schwartz R."/>
            <person name="Segarra C."/>
            <person name="Singh R.S."/>
            <person name="Sirot L."/>
            <person name="Sirota M."/>
            <person name="Sisneros N.B."/>
            <person name="Smith C.D."/>
            <person name="Smith T.F."/>
            <person name="Spieth J."/>
            <person name="Stage D.E."/>
            <person name="Stark A."/>
            <person name="Stephan W."/>
            <person name="Strausberg R.L."/>
            <person name="Strempel S."/>
            <person name="Sturgill D."/>
            <person name="Sutton G."/>
            <person name="Sutton G.G."/>
            <person name="Tao W."/>
            <person name="Teichmann S."/>
            <person name="Tobari Y.N."/>
            <person name="Tomimura Y."/>
            <person name="Tsolas J.M."/>
            <person name="Valente V.L."/>
            <person name="Venter E."/>
            <person name="Venter J.C."/>
            <person name="Vicario S."/>
            <person name="Vieira F.G."/>
            <person name="Vilella A.J."/>
            <person name="Villasante A."/>
            <person name="Walenz B."/>
            <person name="Wang J."/>
            <person name="Wasserman M."/>
            <person name="Watts T."/>
            <person name="Wilson D."/>
            <person name="Wilson R.K."/>
            <person name="Wing R.A."/>
            <person name="Wolfner M.F."/>
            <person name="Wong A."/>
            <person name="Wong G.K."/>
            <person name="Wu C.I."/>
            <person name="Wu G."/>
            <person name="Yamamoto D."/>
            <person name="Yang H.P."/>
            <person name="Yang S.P."/>
            <person name="Yorke J.A."/>
            <person name="Yoshida K."/>
            <person name="Zdobnov E."/>
            <person name="Zhang P."/>
            <person name="Zhang Y."/>
            <person name="Zimin A.V."/>
            <person name="Baldwin J."/>
            <person name="Abdouelleil A."/>
            <person name="Abdulkadir J."/>
            <person name="Abebe A."/>
            <person name="Abera B."/>
            <person name="Abreu J."/>
            <person name="Acer S.C."/>
            <person name="Aftuck L."/>
            <person name="Alexander A."/>
            <person name="An P."/>
            <person name="Anderson E."/>
            <person name="Anderson S."/>
            <person name="Arachi H."/>
            <person name="Azer M."/>
            <person name="Bachantsang P."/>
            <person name="Barry A."/>
            <person name="Bayul T."/>
            <person name="Berlin A."/>
            <person name="Bessette D."/>
            <person name="Bloom T."/>
            <person name="Blye J."/>
            <person name="Boguslavskiy L."/>
            <person name="Bonnet C."/>
            <person name="Boukhgalter B."/>
            <person name="Bourzgui I."/>
            <person name="Brown A."/>
            <person name="Cahill P."/>
            <person name="Channer S."/>
            <person name="Cheshatsang Y."/>
            <person name="Chuda L."/>
            <person name="Citroen M."/>
            <person name="Collymore A."/>
            <person name="Cooke P."/>
            <person name="Costello M."/>
            <person name="D'Aco K."/>
            <person name="Daza R."/>
            <person name="De Haan G."/>
            <person name="DeGray S."/>
            <person name="DeMaso C."/>
            <person name="Dhargay N."/>
            <person name="Dooley K."/>
            <person name="Dooley E."/>
            <person name="Doricent M."/>
            <person name="Dorje P."/>
            <person name="Dorjee K."/>
            <person name="Dupes A."/>
            <person name="Elong R."/>
            <person name="Falk J."/>
            <person name="Farina A."/>
            <person name="Faro S."/>
            <person name="Ferguson D."/>
            <person name="Fisher S."/>
            <person name="Foley C.D."/>
            <person name="Franke A."/>
            <person name="Friedrich D."/>
            <person name="Gadbois L."/>
            <person name="Gearin G."/>
            <person name="Gearin C.R."/>
            <person name="Giannoukos G."/>
            <person name="Goode T."/>
            <person name="Graham J."/>
            <person name="Grandbois E."/>
            <person name="Grewal S."/>
            <person name="Gyaltsen K."/>
            <person name="Hafez N."/>
            <person name="Hagos B."/>
            <person name="Hall J."/>
            <person name="Henson C."/>
            <person name="Hollinger A."/>
            <person name="Honan T."/>
            <person name="Huard M.D."/>
            <person name="Hughes L."/>
            <person name="Hurhula B."/>
            <person name="Husby M.E."/>
            <person name="Kamat A."/>
            <person name="Kanga B."/>
            <person name="Kashin S."/>
            <person name="Khazanovich D."/>
            <person name="Kisner P."/>
            <person name="Lance K."/>
            <person name="Lara M."/>
            <person name="Lee W."/>
            <person name="Lennon N."/>
            <person name="Letendre F."/>
            <person name="LeVine R."/>
            <person name="Lipovsky A."/>
            <person name="Liu X."/>
            <person name="Liu J."/>
            <person name="Liu S."/>
            <person name="Lokyitsang T."/>
            <person name="Lokyitsang Y."/>
            <person name="Lubonja R."/>
            <person name="Lui A."/>
            <person name="MacDonald P."/>
            <person name="Magnisalis V."/>
            <person name="Maru K."/>
            <person name="Matthews C."/>
            <person name="McCusker W."/>
            <person name="McDonough S."/>
            <person name="Mehta T."/>
            <person name="Meldrim J."/>
            <person name="Meneus L."/>
            <person name="Mihai O."/>
            <person name="Mihalev A."/>
            <person name="Mihova T."/>
            <person name="Mittelman R."/>
            <person name="Mlenga V."/>
            <person name="Montmayeur A."/>
            <person name="Mulrain L."/>
            <person name="Navidi A."/>
            <person name="Naylor J."/>
            <person name="Negash T."/>
            <person name="Nguyen T."/>
            <person name="Nguyen N."/>
            <person name="Nicol R."/>
            <person name="Norbu C."/>
            <person name="Norbu N."/>
            <person name="Novod N."/>
            <person name="O'Neill B."/>
            <person name="Osman S."/>
            <person name="Markiewicz E."/>
            <person name="Oyono O.L."/>
            <person name="Patti C."/>
            <person name="Phunkhang P."/>
            <person name="Pierre F."/>
            <person name="Priest M."/>
            <person name="Raghuraman S."/>
            <person name="Rege F."/>
            <person name="Reyes R."/>
            <person name="Rise C."/>
            <person name="Rogov P."/>
            <person name="Ross K."/>
            <person name="Ryan E."/>
            <person name="Settipalli S."/>
            <person name="Shea T."/>
            <person name="Sherpa N."/>
            <person name="Shi L."/>
            <person name="Shih D."/>
            <person name="Sparrow T."/>
            <person name="Spaulding J."/>
            <person name="Stalker J."/>
            <person name="Stange-Thomann N."/>
            <person name="Stavropoulos S."/>
            <person name="Stone C."/>
            <person name="Strader C."/>
            <person name="Tesfaye S."/>
            <person name="Thomson T."/>
            <person name="Thoulutsang Y."/>
            <person name="Thoulutsang D."/>
            <person name="Topham K."/>
            <person name="Topping I."/>
            <person name="Tsamla T."/>
            <person name="Vassiliev H."/>
            <person name="Vo A."/>
            <person name="Wangchuk T."/>
            <person name="Wangdi T."/>
            <person name="Weiand M."/>
            <person name="Wilkinson J."/>
            <person name="Wilson A."/>
            <person name="Yadav S."/>
            <person name="Young G."/>
            <person name="Yu Q."/>
            <person name="Zembek L."/>
            <person name="Zhong D."/>
            <person name="Zimmer A."/>
            <person name="Zwirko Z."/>
            <person name="Jaffe D.B."/>
            <person name="Alvarez P."/>
            <person name="Brockman W."/>
            <person name="Butler J."/>
            <person name="Chin C."/>
            <person name="Gnerre S."/>
            <person name="Grabherr M."/>
            <person name="Kleber M."/>
            <person name="Mauceli E."/>
            <person name="MacCallum I."/>
        </authorList>
    </citation>
    <scope>NUCLEOTIDE SEQUENCE [LARGE SCALE GENOMIC DNA]</scope>
    <source>
        <strain evidence="3">Tucson 14024-0371.13</strain>
    </source>
</reference>
<sequence length="197" mass="23023">MKPQVYGVCTLLLLCILPNWNLLTEAKNNYDLLTENFTCSTQDVDSQIIKDLNCGLNKNAKRRTWHLEFTLKKHVKEHDFLMRIVLPRQRPLTDFVLIDLTTDGCQLLANRNQVPLMRLGRNIMDRFSNFPKQCPFRANYSYYIRGFRMDLNLLPAVDMETAVNVEFSYQSKQQGIKWITGYMGARVQRIPEKKSKG</sequence>
<dbReference type="AlphaFoldDB" id="B3MHW5"/>
<feature type="chain" id="PRO_5002790753" evidence="1">
    <location>
        <begin position="27"/>
        <end position="197"/>
    </location>
</feature>
<dbReference type="eggNOG" id="ENOG502TCY0">
    <property type="taxonomic scope" value="Eukaryota"/>
</dbReference>
<accession>B3MHW5</accession>
<dbReference type="STRING" id="7217.B3MHW5"/>
<gene>
    <name evidence="2" type="primary">Dana\GF13215</name>
    <name evidence="2" type="synonym">dana_GLEANR_13229</name>
    <name evidence="2" type="ORF">GF13215</name>
</gene>
<name>B3MHW5_DROAN</name>
<organism evidence="2 3">
    <name type="scientific">Drosophila ananassae</name>
    <name type="common">Fruit fly</name>
    <dbReference type="NCBI Taxonomy" id="7217"/>
    <lineage>
        <taxon>Eukaryota</taxon>
        <taxon>Metazoa</taxon>
        <taxon>Ecdysozoa</taxon>
        <taxon>Arthropoda</taxon>
        <taxon>Hexapoda</taxon>
        <taxon>Insecta</taxon>
        <taxon>Pterygota</taxon>
        <taxon>Neoptera</taxon>
        <taxon>Endopterygota</taxon>
        <taxon>Diptera</taxon>
        <taxon>Brachycera</taxon>
        <taxon>Muscomorpha</taxon>
        <taxon>Ephydroidea</taxon>
        <taxon>Drosophilidae</taxon>
        <taxon>Drosophila</taxon>
        <taxon>Sophophora</taxon>
    </lineage>
</organism>
<dbReference type="KEGG" id="dan:6496058"/>
<dbReference type="PANTHER" id="PTHR20898">
    <property type="entry name" value="DAEDALUS ON 3-RELATED-RELATED"/>
    <property type="match status" value="1"/>
</dbReference>
<dbReference type="InterPro" id="IPR010512">
    <property type="entry name" value="DUF1091"/>
</dbReference>
<dbReference type="PANTHER" id="PTHR20898:SF0">
    <property type="entry name" value="DAEDALUS ON 3-RELATED"/>
    <property type="match status" value="1"/>
</dbReference>
<keyword evidence="1" id="KW-0732">Signal</keyword>
<dbReference type="Pfam" id="PF06477">
    <property type="entry name" value="DUF1091"/>
    <property type="match status" value="1"/>
</dbReference>
<proteinExistence type="predicted"/>
<dbReference type="InParanoid" id="B3MHW5"/>
<keyword evidence="3" id="KW-1185">Reference proteome</keyword>
<dbReference type="GeneID" id="6496058"/>
<dbReference type="EMBL" id="CH902619">
    <property type="protein sequence ID" value="EDV36952.1"/>
    <property type="molecule type" value="Genomic_DNA"/>
</dbReference>
<evidence type="ECO:0000256" key="1">
    <source>
        <dbReference type="SAM" id="SignalP"/>
    </source>
</evidence>
<dbReference type="Proteomes" id="UP000007801">
    <property type="component" value="Unassembled WGS sequence"/>
</dbReference>